<dbReference type="SUPFAM" id="SSF51182">
    <property type="entry name" value="RmlC-like cupins"/>
    <property type="match status" value="1"/>
</dbReference>
<dbReference type="Gene3D" id="2.60.120.10">
    <property type="entry name" value="Jelly Rolls"/>
    <property type="match status" value="1"/>
</dbReference>
<proteinExistence type="predicted"/>
<protein>
    <submittedName>
        <fullName evidence="2">Cupin domain protein</fullName>
    </submittedName>
</protein>
<dbReference type="OrthoDB" id="882143at2"/>
<dbReference type="InterPro" id="IPR011051">
    <property type="entry name" value="RmlC_Cupin_sf"/>
</dbReference>
<dbReference type="InterPro" id="IPR013096">
    <property type="entry name" value="Cupin_2"/>
</dbReference>
<reference evidence="2 3" key="1">
    <citation type="submission" date="2019-02" db="EMBL/GenBank/DDBJ databases">
        <title>Deep-cultivation of Planctomycetes and their phenomic and genomic characterization uncovers novel biology.</title>
        <authorList>
            <person name="Wiegand S."/>
            <person name="Jogler M."/>
            <person name="Boedeker C."/>
            <person name="Pinto D."/>
            <person name="Vollmers J."/>
            <person name="Rivas-Marin E."/>
            <person name="Kohn T."/>
            <person name="Peeters S.H."/>
            <person name="Heuer A."/>
            <person name="Rast P."/>
            <person name="Oberbeckmann S."/>
            <person name="Bunk B."/>
            <person name="Jeske O."/>
            <person name="Meyerdierks A."/>
            <person name="Storesund J.E."/>
            <person name="Kallscheuer N."/>
            <person name="Luecker S."/>
            <person name="Lage O.M."/>
            <person name="Pohl T."/>
            <person name="Merkel B.J."/>
            <person name="Hornburger P."/>
            <person name="Mueller R.-W."/>
            <person name="Bruemmer F."/>
            <person name="Labrenz M."/>
            <person name="Spormann A.M."/>
            <person name="Op Den Camp H."/>
            <person name="Overmann J."/>
            <person name="Amann R."/>
            <person name="Jetten M.S.M."/>
            <person name="Mascher T."/>
            <person name="Medema M.H."/>
            <person name="Devos D.P."/>
            <person name="Kaster A.-K."/>
            <person name="Ovreas L."/>
            <person name="Rohde M."/>
            <person name="Galperin M.Y."/>
            <person name="Jogler C."/>
        </authorList>
    </citation>
    <scope>NUCLEOTIDE SEQUENCE [LARGE SCALE GENOMIC DNA]</scope>
    <source>
        <strain evidence="2 3">Pla22</strain>
    </source>
</reference>
<dbReference type="AlphaFoldDB" id="A0A5C5WTD8"/>
<dbReference type="RefSeq" id="WP_146513924.1">
    <property type="nucleotide sequence ID" value="NZ_SJPI01000001.1"/>
</dbReference>
<accession>A0A5C5WTD8</accession>
<organism evidence="2 3">
    <name type="scientific">Rubripirellula amarantea</name>
    <dbReference type="NCBI Taxonomy" id="2527999"/>
    <lineage>
        <taxon>Bacteria</taxon>
        <taxon>Pseudomonadati</taxon>
        <taxon>Planctomycetota</taxon>
        <taxon>Planctomycetia</taxon>
        <taxon>Pirellulales</taxon>
        <taxon>Pirellulaceae</taxon>
        <taxon>Rubripirellula</taxon>
    </lineage>
</organism>
<dbReference type="Pfam" id="PF07883">
    <property type="entry name" value="Cupin_2"/>
    <property type="match status" value="1"/>
</dbReference>
<keyword evidence="3" id="KW-1185">Reference proteome</keyword>
<gene>
    <name evidence="2" type="ORF">Pla22_14030</name>
</gene>
<evidence type="ECO:0000313" key="3">
    <source>
        <dbReference type="Proteomes" id="UP000316598"/>
    </source>
</evidence>
<name>A0A5C5WTD8_9BACT</name>
<dbReference type="InterPro" id="IPR014710">
    <property type="entry name" value="RmlC-like_jellyroll"/>
</dbReference>
<dbReference type="Proteomes" id="UP000316598">
    <property type="component" value="Unassembled WGS sequence"/>
</dbReference>
<dbReference type="EMBL" id="SJPI01000001">
    <property type="protein sequence ID" value="TWT53770.1"/>
    <property type="molecule type" value="Genomic_DNA"/>
</dbReference>
<evidence type="ECO:0000313" key="2">
    <source>
        <dbReference type="EMBL" id="TWT53770.1"/>
    </source>
</evidence>
<comment type="caution">
    <text evidence="2">The sequence shown here is derived from an EMBL/GenBank/DDBJ whole genome shotgun (WGS) entry which is preliminary data.</text>
</comment>
<evidence type="ECO:0000259" key="1">
    <source>
        <dbReference type="Pfam" id="PF07883"/>
    </source>
</evidence>
<feature type="domain" description="Cupin type-2" evidence="1">
    <location>
        <begin position="46"/>
        <end position="90"/>
    </location>
</feature>
<sequence length="113" mass="12423">MDIPQITSKSTAETGEMGQKYLASGKHVALRRWQEGKADYDSPRSRDYETVGYLLSGVLELDLDGEVVTLQGGDSWLVPAGANHRYRVLEPIVALEATSPPARYNELDDPSSN</sequence>